<dbReference type="AlphaFoldDB" id="A0A624YX10"/>
<evidence type="ECO:0008006" key="2">
    <source>
        <dbReference type="Google" id="ProtNLM"/>
    </source>
</evidence>
<proteinExistence type="predicted"/>
<protein>
    <recommendedName>
        <fullName evidence="2">Replication protein</fullName>
    </recommendedName>
</protein>
<organism evidence="1">
    <name type="scientific">Salmonella senftenberg</name>
    <dbReference type="NCBI Taxonomy" id="28150"/>
    <lineage>
        <taxon>Bacteria</taxon>
        <taxon>Pseudomonadati</taxon>
        <taxon>Pseudomonadota</taxon>
        <taxon>Gammaproteobacteria</taxon>
        <taxon>Enterobacterales</taxon>
        <taxon>Enterobacteriaceae</taxon>
        <taxon>Salmonella</taxon>
    </lineage>
</organism>
<gene>
    <name evidence="1" type="ORF">AL785_23780</name>
</gene>
<evidence type="ECO:0000313" key="1">
    <source>
        <dbReference type="EMBL" id="ECZ7738184.1"/>
    </source>
</evidence>
<name>A0A624YX10_SALSE</name>
<sequence length="170" mass="19559">MSEKAKRSGRRTLATKRENLIAGLWGDELEELNIWSRHEHDGFTTLPRTLTYINRILDFLGGSGSPLSQTYLALWCRVFDEGFVEIRDKEAFAYESGFSGQRAVTTWSGRMKKLKELGFILTKPGTSGEFQYVIILNPFPVIKNIYENKEKDERYNALVGRMQEVGAKWE</sequence>
<comment type="caution">
    <text evidence="1">The sequence shown here is derived from an EMBL/GenBank/DDBJ whole genome shotgun (WGS) entry which is preliminary data.</text>
</comment>
<accession>A0A624YX10</accession>
<dbReference type="EMBL" id="AALHUE010000036">
    <property type="protein sequence ID" value="ECZ7738184.1"/>
    <property type="molecule type" value="Genomic_DNA"/>
</dbReference>
<reference evidence="1" key="1">
    <citation type="submission" date="2018-07" db="EMBL/GenBank/DDBJ databases">
        <authorList>
            <consortium name="GenomeTrakr network: Whole genome sequencing for foodborne pathogen traceback"/>
        </authorList>
    </citation>
    <scope>NUCLEOTIDE SEQUENCE</scope>
    <source>
        <strain evidence="1">FDA00004442</strain>
    </source>
</reference>